<dbReference type="EC" id="3.5.2.6" evidence="3 8"/>
<dbReference type="EMBL" id="SZQL01000001">
    <property type="protein sequence ID" value="TKK71696.1"/>
    <property type="molecule type" value="Genomic_DNA"/>
</dbReference>
<proteinExistence type="inferred from homology"/>
<accession>A0A4U3LC99</accession>
<dbReference type="OrthoDB" id="9762883at2"/>
<evidence type="ECO:0000256" key="4">
    <source>
        <dbReference type="ARBA" id="ARBA00022729"/>
    </source>
</evidence>
<evidence type="ECO:0000256" key="5">
    <source>
        <dbReference type="ARBA" id="ARBA00022801"/>
    </source>
</evidence>
<dbReference type="RefSeq" id="WP_137259936.1">
    <property type="nucleotide sequence ID" value="NZ_SZQL01000001.1"/>
</dbReference>
<dbReference type="GO" id="GO:0046677">
    <property type="term" value="P:response to antibiotic"/>
    <property type="evidence" value="ECO:0007669"/>
    <property type="project" value="UniProtKB-UniRule"/>
</dbReference>
<comment type="catalytic activity">
    <reaction evidence="1 8">
        <text>a beta-lactam + H2O = a substituted beta-amino acid</text>
        <dbReference type="Rhea" id="RHEA:20401"/>
        <dbReference type="ChEBI" id="CHEBI:15377"/>
        <dbReference type="ChEBI" id="CHEBI:35627"/>
        <dbReference type="ChEBI" id="CHEBI:140347"/>
        <dbReference type="EC" id="3.5.2.6"/>
    </reaction>
</comment>
<dbReference type="InterPro" id="IPR012338">
    <property type="entry name" value="Beta-lactam/transpept-like"/>
</dbReference>
<dbReference type="GO" id="GO:0008800">
    <property type="term" value="F:beta-lactamase activity"/>
    <property type="evidence" value="ECO:0007669"/>
    <property type="project" value="UniProtKB-UniRule"/>
</dbReference>
<keyword evidence="11" id="KW-1185">Reference proteome</keyword>
<evidence type="ECO:0000256" key="6">
    <source>
        <dbReference type="ARBA" id="ARBA00023251"/>
    </source>
</evidence>
<dbReference type="PROSITE" id="PS00337">
    <property type="entry name" value="BETA_LACTAMASE_D"/>
    <property type="match status" value="1"/>
</dbReference>
<dbReference type="InterPro" id="IPR001460">
    <property type="entry name" value="PCN-bd_Tpept"/>
</dbReference>
<comment type="caution">
    <text evidence="10">The sequence shown here is derived from an EMBL/GenBank/DDBJ whole genome shotgun (WGS) entry which is preliminary data.</text>
</comment>
<dbReference type="Pfam" id="PF00905">
    <property type="entry name" value="Transpeptidase"/>
    <property type="match status" value="1"/>
</dbReference>
<dbReference type="SUPFAM" id="SSF56601">
    <property type="entry name" value="beta-lactamase/transpeptidase-like"/>
    <property type="match status" value="1"/>
</dbReference>
<protein>
    <recommendedName>
        <fullName evidence="3 8">Beta-lactamase</fullName>
        <ecNumber evidence="3 8">3.5.2.6</ecNumber>
    </recommendedName>
</protein>
<evidence type="ECO:0000313" key="10">
    <source>
        <dbReference type="EMBL" id="TKK71696.1"/>
    </source>
</evidence>
<name>A0A4U3LC99_9BACT</name>
<evidence type="ECO:0000256" key="3">
    <source>
        <dbReference type="ARBA" id="ARBA00012865"/>
    </source>
</evidence>
<gene>
    <name evidence="10" type="ORF">FC093_01350</name>
</gene>
<dbReference type="InterPro" id="IPR050515">
    <property type="entry name" value="Beta-lactam/transpept"/>
</dbReference>
<dbReference type="Proteomes" id="UP000305848">
    <property type="component" value="Unassembled WGS sequence"/>
</dbReference>
<feature type="domain" description="Penicillin-binding protein transpeptidase" evidence="9">
    <location>
        <begin position="59"/>
        <end position="262"/>
    </location>
</feature>
<comment type="similarity">
    <text evidence="2 8">Belongs to the class-D beta-lactamase family.</text>
</comment>
<dbReference type="PANTHER" id="PTHR30627">
    <property type="entry name" value="PEPTIDOGLYCAN D,D-TRANSPEPTIDASE"/>
    <property type="match status" value="1"/>
</dbReference>
<dbReference type="GO" id="GO:0008658">
    <property type="term" value="F:penicillin binding"/>
    <property type="evidence" value="ECO:0007669"/>
    <property type="project" value="InterPro"/>
</dbReference>
<evidence type="ECO:0000256" key="1">
    <source>
        <dbReference type="ARBA" id="ARBA00001526"/>
    </source>
</evidence>
<dbReference type="AlphaFoldDB" id="A0A4U3LC99"/>
<keyword evidence="6 8" id="KW-0046">Antibiotic resistance</keyword>
<dbReference type="Gene3D" id="3.40.710.10">
    <property type="entry name" value="DD-peptidase/beta-lactamase superfamily"/>
    <property type="match status" value="1"/>
</dbReference>
<dbReference type="PROSITE" id="PS51257">
    <property type="entry name" value="PROKAR_LIPOPROTEIN"/>
    <property type="match status" value="1"/>
</dbReference>
<reference evidence="10 11" key="1">
    <citation type="submission" date="2019-05" db="EMBL/GenBank/DDBJ databases">
        <title>Panacibacter sp. strain 17mud1-8 Genome sequencing and assembly.</title>
        <authorList>
            <person name="Chhetri G."/>
        </authorList>
    </citation>
    <scope>NUCLEOTIDE SEQUENCE [LARGE SCALE GENOMIC DNA]</scope>
    <source>
        <strain evidence="10 11">17mud1-8</strain>
    </source>
</reference>
<dbReference type="InterPro" id="IPR002137">
    <property type="entry name" value="Beta-lactam_class-D_AS"/>
</dbReference>
<keyword evidence="5 8" id="KW-0378">Hydrolase</keyword>
<sequence>MKGHTFINIGIALLVTILFSACIQSNVSVNNDLKQYFDSNGVKGCFGMFDNAHGEFTVYNLLRFRDSSYLPASTFKIVNSLIGLQTGIISSEKMVIPWDGVVRRPEWDKDLTMEEAFKVSAVPYYQEVARRIGKDTMQQWLDSLHYGTEKITSAIDTFWLDNSLKVKPDEQLGLAKKLYFGQLPFDKRPQSIVKKIMLQESNANYQLSYKTGWGYTENGNSLGWMVGWIEENVHVYFFVLNIEGPHNMDMVAVRMNILKGILKHQGFMQGKK</sequence>
<evidence type="ECO:0000256" key="8">
    <source>
        <dbReference type="RuleBase" id="RU361140"/>
    </source>
</evidence>
<feature type="active site" description="Acyl-ester intermediate" evidence="7">
    <location>
        <position position="73"/>
    </location>
</feature>
<dbReference type="GO" id="GO:0071555">
    <property type="term" value="P:cell wall organization"/>
    <property type="evidence" value="ECO:0007669"/>
    <property type="project" value="TreeGrafter"/>
</dbReference>
<dbReference type="GO" id="GO:0005886">
    <property type="term" value="C:plasma membrane"/>
    <property type="evidence" value="ECO:0007669"/>
    <property type="project" value="TreeGrafter"/>
</dbReference>
<evidence type="ECO:0000256" key="7">
    <source>
        <dbReference type="PIRSR" id="PIRSR602137-50"/>
    </source>
</evidence>
<feature type="modified residue" description="N6-carboxylysine" evidence="7">
    <location>
        <position position="76"/>
    </location>
</feature>
<evidence type="ECO:0000259" key="9">
    <source>
        <dbReference type="Pfam" id="PF00905"/>
    </source>
</evidence>
<evidence type="ECO:0000313" key="11">
    <source>
        <dbReference type="Proteomes" id="UP000305848"/>
    </source>
</evidence>
<keyword evidence="4" id="KW-0732">Signal</keyword>
<organism evidence="10 11">
    <name type="scientific">Ilyomonas limi</name>
    <dbReference type="NCBI Taxonomy" id="2575867"/>
    <lineage>
        <taxon>Bacteria</taxon>
        <taxon>Pseudomonadati</taxon>
        <taxon>Bacteroidota</taxon>
        <taxon>Chitinophagia</taxon>
        <taxon>Chitinophagales</taxon>
        <taxon>Chitinophagaceae</taxon>
        <taxon>Ilyomonas</taxon>
    </lineage>
</organism>
<dbReference type="PANTHER" id="PTHR30627:SF6">
    <property type="entry name" value="BETA-LACTAMASE YBXI-RELATED"/>
    <property type="match status" value="1"/>
</dbReference>
<dbReference type="GO" id="GO:0017001">
    <property type="term" value="P:antibiotic catabolic process"/>
    <property type="evidence" value="ECO:0007669"/>
    <property type="project" value="InterPro"/>
</dbReference>
<evidence type="ECO:0000256" key="2">
    <source>
        <dbReference type="ARBA" id="ARBA00007898"/>
    </source>
</evidence>